<feature type="domain" description="Phosphatidate phosphatase APP1 catalytic" evidence="1">
    <location>
        <begin position="148"/>
        <end position="303"/>
    </location>
</feature>
<dbReference type="STRING" id="937218.SAMN06297251_1226"/>
<dbReference type="InterPro" id="IPR052935">
    <property type="entry name" value="Mg2+_PAP"/>
</dbReference>
<evidence type="ECO:0000313" key="3">
    <source>
        <dbReference type="Proteomes" id="UP000192656"/>
    </source>
</evidence>
<dbReference type="PANTHER" id="PTHR28208">
    <property type="entry name" value="PHOSPHATIDATE PHOSPHATASE APP1"/>
    <property type="match status" value="1"/>
</dbReference>
<evidence type="ECO:0000313" key="2">
    <source>
        <dbReference type="EMBL" id="SMD05429.1"/>
    </source>
</evidence>
<evidence type="ECO:0000259" key="1">
    <source>
        <dbReference type="Pfam" id="PF09949"/>
    </source>
</evidence>
<protein>
    <submittedName>
        <fullName evidence="2">Phosphatidate phosphatase APP1</fullName>
    </submittedName>
</protein>
<dbReference type="Proteomes" id="UP000192656">
    <property type="component" value="Unassembled WGS sequence"/>
</dbReference>
<dbReference type="AlphaFoldDB" id="A0A1W2E6N3"/>
<dbReference type="EMBL" id="FWXR01000022">
    <property type="protein sequence ID" value="SMD05429.1"/>
    <property type="molecule type" value="Genomic_DNA"/>
</dbReference>
<dbReference type="InterPro" id="IPR019236">
    <property type="entry name" value="APP1_cat"/>
</dbReference>
<reference evidence="2 3" key="1">
    <citation type="submission" date="2017-04" db="EMBL/GenBank/DDBJ databases">
        <authorList>
            <person name="Afonso C.L."/>
            <person name="Miller P.J."/>
            <person name="Scott M.A."/>
            <person name="Spackman E."/>
            <person name="Goraichik I."/>
            <person name="Dimitrov K.M."/>
            <person name="Suarez D.L."/>
            <person name="Swayne D.E."/>
        </authorList>
    </citation>
    <scope>NUCLEOTIDE SEQUENCE [LARGE SCALE GENOMIC DNA]</scope>
    <source>
        <strain evidence="2 3">CGMCC 1.10972</strain>
    </source>
</reference>
<proteinExistence type="predicted"/>
<dbReference type="PANTHER" id="PTHR28208:SF3">
    <property type="entry name" value="PHOSPHATIDATE PHOSPHATASE APP1"/>
    <property type="match status" value="1"/>
</dbReference>
<accession>A0A1W2E6N3</accession>
<organism evidence="2 3">
    <name type="scientific">Fulvimarina manganoxydans</name>
    <dbReference type="NCBI Taxonomy" id="937218"/>
    <lineage>
        <taxon>Bacteria</taxon>
        <taxon>Pseudomonadati</taxon>
        <taxon>Pseudomonadota</taxon>
        <taxon>Alphaproteobacteria</taxon>
        <taxon>Hyphomicrobiales</taxon>
        <taxon>Aurantimonadaceae</taxon>
        <taxon>Fulvimarina</taxon>
    </lineage>
</organism>
<name>A0A1W2E6N3_9HYPH</name>
<gene>
    <name evidence="2" type="ORF">SAMN06297251_1226</name>
</gene>
<dbReference type="GO" id="GO:0008195">
    <property type="term" value="F:phosphatidate phosphatase activity"/>
    <property type="evidence" value="ECO:0007669"/>
    <property type="project" value="InterPro"/>
</dbReference>
<dbReference type="Pfam" id="PF09949">
    <property type="entry name" value="APP1_cat"/>
    <property type="match status" value="1"/>
</dbReference>
<sequence length="368" mass="40606">MHWVENRWDRARFAVKRRAGWLGTPMILAFHGIAGPDGVWVRGRVLEENGAIGAPPTTSTIQNIRLSIKRYETDEIRKAKVAWRFGEAKGQVVTDEEGYFEFVIPPGADPLEAPWAIVELELIDAPGYDMAPLGAEAWIRVVSDKAEYGVISDIDDTIVRTGAFNFLKHWRTVVANSAESRTAFPGVSEFYRALAKGADGPETHPVFYVSSSPWNLFDLFDRFLTIHEIPRGPMMLKDFGLDKAKWLTGGHDGHKGEMIDQILAACPNLPFLLIGDSGQDDGAIYADAARRYPGRIRQVHIRDVTKGVLKDHITDGIEDLRQSGVTVTLAPTLQAAASAAEEAGYITAGDLRRIENRIGERRAEGSAA</sequence>
<keyword evidence="3" id="KW-1185">Reference proteome</keyword>